<comment type="subcellular location">
    <subcellularLocation>
        <location evidence="1">Cell inner membrane</location>
    </subcellularLocation>
</comment>
<sequence>MSRRVVITGLGAVSSIGANVAEHLASLKAGKVGIGPTRLMDGTQLRVKCFAEAADFNPDAFLEPRQRGLMDRNSELALAAAREAVAQAGDPLDGVAPEKAGVIYGASVGFQSIEDGYHRLNATPPGRPHPFTVPRSMPSSSASQISMAHRVLGPSFSVASACSSASHAIGLSFHMIRSGLLDVALSGGSEAPHTLGFLKAWEALRVLSPDGCRPFSADRNGLVLGEAGGVVVLEELERARGRGAPILAEVVGFGMSADGNDLTAPDGTSTARAMRLALADAGLAPEAIDYVSAHGTGTVLNDKTETAALRTVFGAKLDTMPVSSTKSMHGHCLGAAGALGVIGTVLAMREGFVPPTMGYRVPDPDCALDCVPNAARDHAVGHALVNAFAFGGLNAVLALKAWH</sequence>
<dbReference type="SUPFAM" id="SSF53901">
    <property type="entry name" value="Thiolase-like"/>
    <property type="match status" value="2"/>
</dbReference>
<organism evidence="15 16">
    <name type="scientific">Xanthobacter tagetidis</name>
    <dbReference type="NCBI Taxonomy" id="60216"/>
    <lineage>
        <taxon>Bacteria</taxon>
        <taxon>Pseudomonadati</taxon>
        <taxon>Pseudomonadota</taxon>
        <taxon>Alphaproteobacteria</taxon>
        <taxon>Hyphomicrobiales</taxon>
        <taxon>Xanthobacteraceae</taxon>
        <taxon>Xanthobacter</taxon>
    </lineage>
</organism>
<dbReference type="Pfam" id="PF00109">
    <property type="entry name" value="ketoacyl-synt"/>
    <property type="match status" value="1"/>
</dbReference>
<evidence type="ECO:0000256" key="9">
    <source>
        <dbReference type="ARBA" id="ARBA00023136"/>
    </source>
</evidence>
<dbReference type="PANTHER" id="PTHR11712:SF352">
    <property type="entry name" value="3-OXOACYL-[ACYL-CARRIER-PROTEIN] SYNTHASE"/>
    <property type="match status" value="1"/>
</dbReference>
<reference evidence="15 16" key="1">
    <citation type="submission" date="2018-10" db="EMBL/GenBank/DDBJ databases">
        <title>Xanthobacter tagetidis genome sequencing and assembly.</title>
        <authorList>
            <person name="Maclea K.S."/>
            <person name="Goen A.E."/>
            <person name="Fatima S.A."/>
        </authorList>
    </citation>
    <scope>NUCLEOTIDE SEQUENCE [LARGE SCALE GENOMIC DNA]</scope>
    <source>
        <strain evidence="15 16">ATCC 700314</strain>
    </source>
</reference>
<evidence type="ECO:0000256" key="13">
    <source>
        <dbReference type="RuleBase" id="RU003694"/>
    </source>
</evidence>
<evidence type="ECO:0000256" key="3">
    <source>
        <dbReference type="ARBA" id="ARBA00022458"/>
    </source>
</evidence>
<dbReference type="InterPro" id="IPR018201">
    <property type="entry name" value="Ketoacyl_synth_AS"/>
</dbReference>
<evidence type="ECO:0000256" key="1">
    <source>
        <dbReference type="ARBA" id="ARBA00004533"/>
    </source>
</evidence>
<evidence type="ECO:0000256" key="8">
    <source>
        <dbReference type="ARBA" id="ARBA00022989"/>
    </source>
</evidence>
<dbReference type="SMART" id="SM00825">
    <property type="entry name" value="PKS_KS"/>
    <property type="match status" value="1"/>
</dbReference>
<evidence type="ECO:0000256" key="7">
    <source>
        <dbReference type="ARBA" id="ARBA00022692"/>
    </source>
</evidence>
<dbReference type="Gene3D" id="3.40.47.10">
    <property type="match status" value="1"/>
</dbReference>
<dbReference type="GO" id="GO:0005886">
    <property type="term" value="C:plasma membrane"/>
    <property type="evidence" value="ECO:0007669"/>
    <property type="project" value="UniProtKB-SubCell"/>
</dbReference>
<comment type="similarity">
    <text evidence="2 13">Belongs to the thiolase-like superfamily. Beta-ketoacyl-ACP synthases family.</text>
</comment>
<comment type="function">
    <text evidence="10">Proposed to synthesize NOD factor fatty acyl chain. Involved in the synthesis of a highly unsaturated fatty acid moiety, which forms part of a lipo-oligosaccharide that is responsible for host specificity.</text>
</comment>
<dbReference type="PANTHER" id="PTHR11712">
    <property type="entry name" value="POLYKETIDE SYNTHASE-RELATED"/>
    <property type="match status" value="1"/>
</dbReference>
<keyword evidence="9" id="KW-0472">Membrane</keyword>
<dbReference type="InterPro" id="IPR016039">
    <property type="entry name" value="Thiolase-like"/>
</dbReference>
<evidence type="ECO:0000256" key="6">
    <source>
        <dbReference type="ARBA" id="ARBA00022679"/>
    </source>
</evidence>
<dbReference type="EMBL" id="RCTF01000004">
    <property type="protein sequence ID" value="RLP79960.1"/>
    <property type="molecule type" value="Genomic_DNA"/>
</dbReference>
<evidence type="ECO:0000256" key="4">
    <source>
        <dbReference type="ARBA" id="ARBA00022475"/>
    </source>
</evidence>
<keyword evidence="16" id="KW-1185">Reference proteome</keyword>
<dbReference type="RefSeq" id="WP_121622464.1">
    <property type="nucleotide sequence ID" value="NZ_JACIIW010000002.1"/>
</dbReference>
<feature type="domain" description="Ketosynthase family 3 (KS3)" evidence="14">
    <location>
        <begin position="2"/>
        <end position="401"/>
    </location>
</feature>
<evidence type="ECO:0000313" key="16">
    <source>
        <dbReference type="Proteomes" id="UP000269692"/>
    </source>
</evidence>
<keyword evidence="3" id="KW-0536">Nodulation</keyword>
<dbReference type="Proteomes" id="UP000269692">
    <property type="component" value="Unassembled WGS sequence"/>
</dbReference>
<comment type="caution">
    <text evidence="15">The sequence shown here is derived from an EMBL/GenBank/DDBJ whole genome shotgun (WGS) entry which is preliminary data.</text>
</comment>
<gene>
    <name evidence="15" type="ORF">D9R14_06270</name>
</gene>
<keyword evidence="6 13" id="KW-0808">Transferase</keyword>
<proteinExistence type="inferred from homology"/>
<dbReference type="GO" id="GO:0004315">
    <property type="term" value="F:3-oxoacyl-[acyl-carrier-protein] synthase activity"/>
    <property type="evidence" value="ECO:0007669"/>
    <property type="project" value="InterPro"/>
</dbReference>
<evidence type="ECO:0000313" key="15">
    <source>
        <dbReference type="EMBL" id="RLP79960.1"/>
    </source>
</evidence>
<evidence type="ECO:0000256" key="10">
    <source>
        <dbReference type="ARBA" id="ARBA00037576"/>
    </source>
</evidence>
<evidence type="ECO:0000256" key="5">
    <source>
        <dbReference type="ARBA" id="ARBA00022519"/>
    </source>
</evidence>
<dbReference type="InterPro" id="IPR000794">
    <property type="entry name" value="Beta-ketoacyl_synthase"/>
</dbReference>
<dbReference type="NCBIfam" id="NF005589">
    <property type="entry name" value="PRK07314.1"/>
    <property type="match status" value="1"/>
</dbReference>
<keyword evidence="8" id="KW-1133">Transmembrane helix</keyword>
<dbReference type="PROSITE" id="PS52004">
    <property type="entry name" value="KS3_2"/>
    <property type="match status" value="1"/>
</dbReference>
<keyword evidence="4" id="KW-1003">Cell membrane</keyword>
<keyword evidence="7" id="KW-0812">Transmembrane</keyword>
<protein>
    <recommendedName>
        <fullName evidence="11">Nodulation protein E</fullName>
    </recommendedName>
    <alternativeName>
        <fullName evidence="12">Host-specificity of nodulation protein B</fullName>
    </alternativeName>
</protein>
<evidence type="ECO:0000256" key="11">
    <source>
        <dbReference type="ARBA" id="ARBA00039445"/>
    </source>
</evidence>
<evidence type="ECO:0000256" key="12">
    <source>
        <dbReference type="ARBA" id="ARBA00041756"/>
    </source>
</evidence>
<keyword evidence="5" id="KW-0997">Cell inner membrane</keyword>
<dbReference type="InterPro" id="IPR020841">
    <property type="entry name" value="PKS_Beta-ketoAc_synthase_dom"/>
</dbReference>
<dbReference type="InterPro" id="IPR014030">
    <property type="entry name" value="Ketoacyl_synth_N"/>
</dbReference>
<evidence type="ECO:0000259" key="14">
    <source>
        <dbReference type="PROSITE" id="PS52004"/>
    </source>
</evidence>
<dbReference type="Pfam" id="PF02801">
    <property type="entry name" value="Ketoacyl-synt_C"/>
    <property type="match status" value="1"/>
</dbReference>
<dbReference type="GO" id="GO:0006633">
    <property type="term" value="P:fatty acid biosynthetic process"/>
    <property type="evidence" value="ECO:0007669"/>
    <property type="project" value="InterPro"/>
</dbReference>
<dbReference type="InterPro" id="IPR014031">
    <property type="entry name" value="Ketoacyl_synth_C"/>
</dbReference>
<name>A0A3L7AJQ9_9HYPH</name>
<evidence type="ECO:0000256" key="2">
    <source>
        <dbReference type="ARBA" id="ARBA00008467"/>
    </source>
</evidence>
<dbReference type="CDD" id="cd00834">
    <property type="entry name" value="KAS_I_II"/>
    <property type="match status" value="1"/>
</dbReference>
<dbReference type="PROSITE" id="PS00606">
    <property type="entry name" value="KS3_1"/>
    <property type="match status" value="1"/>
</dbReference>
<accession>A0A3L7AJQ9</accession>
<dbReference type="AlphaFoldDB" id="A0A3L7AJQ9"/>
<dbReference type="OrthoDB" id="9808669at2"/>